<evidence type="ECO:0000313" key="2">
    <source>
        <dbReference type="Proteomes" id="UP000673383"/>
    </source>
</evidence>
<protein>
    <recommendedName>
        <fullName evidence="3">AAA family ATPase</fullName>
    </recommendedName>
</protein>
<dbReference type="RefSeq" id="WP_209945218.1">
    <property type="nucleotide sequence ID" value="NZ_JAFICZ010000001.1"/>
</dbReference>
<evidence type="ECO:0000313" key="1">
    <source>
        <dbReference type="EMBL" id="MBP1297461.1"/>
    </source>
</evidence>
<accession>A0A8I1YFX0</accession>
<dbReference type="SUPFAM" id="SSF46785">
    <property type="entry name" value="Winged helix' DNA-binding domain"/>
    <property type="match status" value="1"/>
</dbReference>
<dbReference type="InterPro" id="IPR027417">
    <property type="entry name" value="P-loop_NTPase"/>
</dbReference>
<name>A0A8I1YFX0_BRAEL</name>
<organism evidence="1 2">
    <name type="scientific">Bradyrhizobium elkanii</name>
    <dbReference type="NCBI Taxonomy" id="29448"/>
    <lineage>
        <taxon>Bacteria</taxon>
        <taxon>Pseudomonadati</taxon>
        <taxon>Pseudomonadota</taxon>
        <taxon>Alphaproteobacteria</taxon>
        <taxon>Hyphomicrobiales</taxon>
        <taxon>Nitrobacteraceae</taxon>
        <taxon>Bradyrhizobium</taxon>
    </lineage>
</organism>
<dbReference type="Pfam" id="PF13481">
    <property type="entry name" value="AAA_25"/>
    <property type="match status" value="1"/>
</dbReference>
<dbReference type="AlphaFoldDB" id="A0A8I1YFX0"/>
<dbReference type="SUPFAM" id="SSF52540">
    <property type="entry name" value="P-loop containing nucleoside triphosphate hydrolases"/>
    <property type="match status" value="1"/>
</dbReference>
<gene>
    <name evidence="1" type="ORF">JOH49_007214</name>
</gene>
<reference evidence="1" key="1">
    <citation type="submission" date="2021-02" db="EMBL/GenBank/DDBJ databases">
        <title>Genomic Encyclopedia of Type Strains, Phase IV (KMG-V): Genome sequencing to study the core and pangenomes of soil and plant-associated prokaryotes.</title>
        <authorList>
            <person name="Whitman W."/>
        </authorList>
    </citation>
    <scope>NUCLEOTIDE SEQUENCE</scope>
    <source>
        <strain evidence="1">USDA 406</strain>
    </source>
</reference>
<dbReference type="InterPro" id="IPR036390">
    <property type="entry name" value="WH_DNA-bd_sf"/>
</dbReference>
<proteinExistence type="predicted"/>
<evidence type="ECO:0008006" key="3">
    <source>
        <dbReference type="Google" id="ProtNLM"/>
    </source>
</evidence>
<sequence>MNVMSPEGQQQLGQILAVIGLAKEDRLSVFQANVAEAGQIIRYGLATKQVVVDRLYQIAKSAKYLDEFGEEAIQAALAPLGARSVQPDGGPYQRTSTNALMAAKYPPVRAIVEDYLYEGFTVFAGRQKLGKTWLAMDWACAVCSGGYAMGSINCDTGDVLYVDLENGPRRIQGRINTLFPDERSRPDLGRLEWMTEAPSLDQGFIDHLERWRRSVRKPTLAVIDVLQRIKPAGSVARNAYENDYSAWAPLQQWATACNVAVLGLHHTKKGGADDPLEALSGSNGLSACADTTIVLDQDQNGRTLYVRGRDVEEKEAAIKFDRGSWTVLGDAAEVNKSDQRRKIFDTLRNSTTPLGPKEIAAATGMKDGNVRYLLLKMAETGEIEKQGYGLYTPTNSAHTANSRGGC</sequence>
<dbReference type="Proteomes" id="UP000673383">
    <property type="component" value="Unassembled WGS sequence"/>
</dbReference>
<dbReference type="EMBL" id="JAFICZ010000001">
    <property type="protein sequence ID" value="MBP1297461.1"/>
    <property type="molecule type" value="Genomic_DNA"/>
</dbReference>
<dbReference type="Gene3D" id="3.40.50.300">
    <property type="entry name" value="P-loop containing nucleotide triphosphate hydrolases"/>
    <property type="match status" value="1"/>
</dbReference>
<comment type="caution">
    <text evidence="1">The sequence shown here is derived from an EMBL/GenBank/DDBJ whole genome shotgun (WGS) entry which is preliminary data.</text>
</comment>